<organism evidence="5 6">
    <name type="scientific">Bacillus safensis</name>
    <dbReference type="NCBI Taxonomy" id="561879"/>
    <lineage>
        <taxon>Bacteria</taxon>
        <taxon>Bacillati</taxon>
        <taxon>Bacillota</taxon>
        <taxon>Bacilli</taxon>
        <taxon>Bacillales</taxon>
        <taxon>Bacillaceae</taxon>
        <taxon>Bacillus</taxon>
    </lineage>
</organism>
<reference evidence="5 6" key="1">
    <citation type="submission" date="2019-12" db="EMBL/GenBank/DDBJ databases">
        <title>Full genome sequence of a Bacillus safensis strain isolated from commercially available natto in Indonesia.</title>
        <authorList>
            <person name="Yoshida M."/>
            <person name="Uomi M."/>
            <person name="Waturangi D."/>
            <person name="Ekaputri J.J."/>
            <person name="Setiamarga D.H.E."/>
        </authorList>
    </citation>
    <scope>NUCLEOTIDE SEQUENCE [LARGE SCALE GENOMIC DNA]</scope>
    <source>
        <strain evidence="5 6">IDN1</strain>
    </source>
</reference>
<evidence type="ECO:0000256" key="1">
    <source>
        <dbReference type="ARBA" id="ARBA00009902"/>
    </source>
</evidence>
<gene>
    <name evidence="5" type="ORF">BsIDN1_66820</name>
</gene>
<dbReference type="InterPro" id="IPR013148">
    <property type="entry name" value="Glyco_hydro_32_N"/>
</dbReference>
<dbReference type="Proteomes" id="UP000464658">
    <property type="component" value="Chromosome"/>
</dbReference>
<dbReference type="EMBL" id="AP021906">
    <property type="protein sequence ID" value="BBP93064.1"/>
    <property type="molecule type" value="Genomic_DNA"/>
</dbReference>
<dbReference type="GO" id="GO:0016798">
    <property type="term" value="F:hydrolase activity, acting on glycosyl bonds"/>
    <property type="evidence" value="ECO:0007669"/>
    <property type="project" value="UniProtKB-KW"/>
</dbReference>
<evidence type="ECO:0000256" key="2">
    <source>
        <dbReference type="ARBA" id="ARBA00022801"/>
    </source>
</evidence>
<dbReference type="InterPro" id="IPR023296">
    <property type="entry name" value="Glyco_hydro_beta-prop_sf"/>
</dbReference>
<keyword evidence="2" id="KW-0378">Hydrolase</keyword>
<accession>A0A5S9MLD7</accession>
<feature type="domain" description="Glycosyl hydrolase family 32 N-terminal" evidence="4">
    <location>
        <begin position="3"/>
        <end position="149"/>
    </location>
</feature>
<dbReference type="Gene3D" id="2.115.10.20">
    <property type="entry name" value="Glycosyl hydrolase domain, family 43"/>
    <property type="match status" value="1"/>
</dbReference>
<proteinExistence type="inferred from homology"/>
<comment type="similarity">
    <text evidence="1">Belongs to the glycosyl hydrolase 32 family.</text>
</comment>
<dbReference type="PANTHER" id="PTHR43101">
    <property type="entry name" value="BETA-FRUCTOSIDASE"/>
    <property type="match status" value="1"/>
</dbReference>
<keyword evidence="3" id="KW-0326">Glycosidase</keyword>
<dbReference type="Pfam" id="PF00251">
    <property type="entry name" value="Glyco_hydro_32N"/>
    <property type="match status" value="1"/>
</dbReference>
<evidence type="ECO:0000313" key="5">
    <source>
        <dbReference type="EMBL" id="BBP93064.1"/>
    </source>
</evidence>
<dbReference type="PANTHER" id="PTHR43101:SF1">
    <property type="entry name" value="BETA-FRUCTOSIDASE"/>
    <property type="match status" value="1"/>
</dbReference>
<dbReference type="SUPFAM" id="SSF75005">
    <property type="entry name" value="Arabinanase/levansucrase/invertase"/>
    <property type="match status" value="1"/>
</dbReference>
<protein>
    <recommendedName>
        <fullName evidence="4">Glycosyl hydrolase family 32 N-terminal domain-containing protein</fullName>
    </recommendedName>
</protein>
<dbReference type="InterPro" id="IPR051214">
    <property type="entry name" value="GH32_Enzymes"/>
</dbReference>
<dbReference type="AlphaFoldDB" id="A0A5S9MLD7"/>
<name>A0A5S9MLD7_BACIA</name>
<evidence type="ECO:0000313" key="6">
    <source>
        <dbReference type="Proteomes" id="UP000464658"/>
    </source>
</evidence>
<evidence type="ECO:0000256" key="3">
    <source>
        <dbReference type="ARBA" id="ARBA00023295"/>
    </source>
</evidence>
<evidence type="ECO:0000259" key="4">
    <source>
        <dbReference type="Pfam" id="PF00251"/>
    </source>
</evidence>
<sequence>MATLPEGFTAHFRDPKVWKRNGQWYMVLGAQSLDLKGHLVLFTSDTLENWTFQGTIAGSGKNGLDNFGYMWECPDLFELDGRDVLIVSPQGLEPDGLKYHNTHQSGYFVGTLDDHSYQYTHGAFEELDRGFDFYAQQTFLDESGRRLFLSGGWGCLIKEKNIIRPFLINGYTASRSRESSV</sequence>